<dbReference type="InterPro" id="IPR052338">
    <property type="entry name" value="Transposase_5"/>
</dbReference>
<dbReference type="InterPro" id="IPR036397">
    <property type="entry name" value="RNaseH_sf"/>
</dbReference>
<dbReference type="InterPro" id="IPR009057">
    <property type="entry name" value="Homeodomain-like_sf"/>
</dbReference>
<sequence>MGRGLQLNEFQKGQIVVWKQNQETVQFMSKSLGVSRTAISNFLKDPTNYGKRFGRGRPSKLSPTDVRHIYRTASKPDSTSTTIVRDLNLPVSARWVRQMLKENVRFEYVKRNATPMLTEAHIAARLKYAKKHLESPPDWAKIIWSDEKKFNLDGPDGMQCYWRDLRFDKESFFSRKFGGRSVMVWAAFTADGASEIAFLEGNQNSAKYIWTLEDYLFPFAHFFYGDEFVFMQDGASIRHFERDNAVSSREQCYHVRAPSVVPRPQSN</sequence>
<feature type="domain" description="Transposase Tc1-like" evidence="1">
    <location>
        <begin position="69"/>
        <end position="133"/>
    </location>
</feature>
<dbReference type="SUPFAM" id="SSF46689">
    <property type="entry name" value="Homeodomain-like"/>
    <property type="match status" value="1"/>
</dbReference>
<gene>
    <name evidence="3" type="ORF">AaE_014727</name>
</gene>
<dbReference type="GO" id="GO:0015074">
    <property type="term" value="P:DNA integration"/>
    <property type="evidence" value="ECO:0007669"/>
    <property type="project" value="InterPro"/>
</dbReference>
<evidence type="ECO:0000313" key="3">
    <source>
        <dbReference type="EMBL" id="KAF0704860.1"/>
    </source>
</evidence>
<dbReference type="InterPro" id="IPR002492">
    <property type="entry name" value="Transposase_Tc1-like"/>
</dbReference>
<dbReference type="Pfam" id="PF11427">
    <property type="entry name" value="HTH_Tnp_Tc3_1"/>
    <property type="match status" value="1"/>
</dbReference>
<dbReference type="Gene3D" id="3.30.420.10">
    <property type="entry name" value="Ribonuclease H-like superfamily/Ribonuclease H"/>
    <property type="match status" value="1"/>
</dbReference>
<reference evidence="3 4" key="1">
    <citation type="submission" date="2019-06" db="EMBL/GenBank/DDBJ databases">
        <title>Genomics analysis of Aphanomyces spp. identifies a new class of oomycete effector associated with host adaptation.</title>
        <authorList>
            <person name="Gaulin E."/>
        </authorList>
    </citation>
    <scope>NUCLEOTIDE SEQUENCE [LARGE SCALE GENOMIC DNA]</scope>
    <source>
        <strain evidence="3 4">E</strain>
    </source>
</reference>
<comment type="caution">
    <text evidence="3">The sequence shown here is derived from an EMBL/GenBank/DDBJ whole genome shotgun (WGS) entry which is preliminary data.</text>
</comment>
<dbReference type="GO" id="GO:0003677">
    <property type="term" value="F:DNA binding"/>
    <property type="evidence" value="ECO:0007669"/>
    <property type="project" value="InterPro"/>
</dbReference>
<feature type="domain" description="Tc3 transposase DNA binding" evidence="2">
    <location>
        <begin position="3"/>
        <end position="50"/>
    </location>
</feature>
<dbReference type="Pfam" id="PF01498">
    <property type="entry name" value="HTH_Tnp_Tc3_2"/>
    <property type="match status" value="1"/>
</dbReference>
<evidence type="ECO:0000313" key="4">
    <source>
        <dbReference type="Proteomes" id="UP000469452"/>
    </source>
</evidence>
<protein>
    <recommendedName>
        <fullName evidence="5">Tc3 transposase DNA binding domain-containing protein</fullName>
    </recommendedName>
</protein>
<dbReference type="PANTHER" id="PTHR23022">
    <property type="entry name" value="TRANSPOSABLE ELEMENT-RELATED"/>
    <property type="match status" value="1"/>
</dbReference>
<proteinExistence type="predicted"/>
<dbReference type="PANTHER" id="PTHR23022:SF129">
    <property type="entry name" value="TRANSPOSABLE ELEMENT TC3 TRANSPOSASE"/>
    <property type="match status" value="1"/>
</dbReference>
<dbReference type="AlphaFoldDB" id="A0A6A4Z468"/>
<dbReference type="EMBL" id="VJMI01020305">
    <property type="protein sequence ID" value="KAF0704860.1"/>
    <property type="molecule type" value="Genomic_DNA"/>
</dbReference>
<dbReference type="GO" id="GO:0006313">
    <property type="term" value="P:DNA transposition"/>
    <property type="evidence" value="ECO:0007669"/>
    <property type="project" value="InterPro"/>
</dbReference>
<evidence type="ECO:0000259" key="2">
    <source>
        <dbReference type="Pfam" id="PF11427"/>
    </source>
</evidence>
<evidence type="ECO:0008006" key="5">
    <source>
        <dbReference type="Google" id="ProtNLM"/>
    </source>
</evidence>
<dbReference type="VEuPathDB" id="FungiDB:H257_09082"/>
<dbReference type="InterPro" id="IPR025898">
    <property type="entry name" value="Tc3_transposase_DNA-bd_dom"/>
</dbReference>
<organism evidence="3 4">
    <name type="scientific">Aphanomyces astaci</name>
    <name type="common">Crayfish plague agent</name>
    <dbReference type="NCBI Taxonomy" id="112090"/>
    <lineage>
        <taxon>Eukaryota</taxon>
        <taxon>Sar</taxon>
        <taxon>Stramenopiles</taxon>
        <taxon>Oomycota</taxon>
        <taxon>Saprolegniomycetes</taxon>
        <taxon>Saprolegniales</taxon>
        <taxon>Verrucalvaceae</taxon>
        <taxon>Aphanomyces</taxon>
    </lineage>
</organism>
<name>A0A6A4Z468_APHAT</name>
<accession>A0A6A4Z468</accession>
<dbReference type="Proteomes" id="UP000469452">
    <property type="component" value="Unassembled WGS sequence"/>
</dbReference>
<dbReference type="Gene3D" id="1.10.10.60">
    <property type="entry name" value="Homeodomain-like"/>
    <property type="match status" value="1"/>
</dbReference>
<evidence type="ECO:0000259" key="1">
    <source>
        <dbReference type="Pfam" id="PF01498"/>
    </source>
</evidence>